<reference evidence="16" key="1">
    <citation type="submission" date="2019-07" db="EMBL/GenBank/DDBJ databases">
        <title>Chitinimonas sp. nov., isolated from Ny-Alesund, arctica soil.</title>
        <authorList>
            <person name="Xu Q."/>
            <person name="Peng F."/>
        </authorList>
    </citation>
    <scope>NUCLEOTIDE SEQUENCE [LARGE SCALE GENOMIC DNA]</scope>
    <source>
        <strain evidence="16">R3-44</strain>
    </source>
</reference>
<evidence type="ECO:0000256" key="10">
    <source>
        <dbReference type="PROSITE-ProRule" id="PRU01360"/>
    </source>
</evidence>
<dbReference type="PANTHER" id="PTHR40980">
    <property type="entry name" value="PLUG DOMAIN-CONTAINING PROTEIN"/>
    <property type="match status" value="1"/>
</dbReference>
<keyword evidence="3 10" id="KW-0813">Transport</keyword>
<keyword evidence="5 10" id="KW-0812">Transmembrane</keyword>
<dbReference type="SUPFAM" id="SSF56935">
    <property type="entry name" value="Porins"/>
    <property type="match status" value="1"/>
</dbReference>
<evidence type="ECO:0000256" key="4">
    <source>
        <dbReference type="ARBA" id="ARBA00022452"/>
    </source>
</evidence>
<dbReference type="GO" id="GO:0009279">
    <property type="term" value="C:cell outer membrane"/>
    <property type="evidence" value="ECO:0007669"/>
    <property type="project" value="UniProtKB-SubCell"/>
</dbReference>
<keyword evidence="16" id="KW-1185">Reference proteome</keyword>
<feature type="domain" description="TonB-dependent receptor-like beta-barrel" evidence="13">
    <location>
        <begin position="424"/>
        <end position="855"/>
    </location>
</feature>
<dbReference type="Gene3D" id="2.170.130.10">
    <property type="entry name" value="TonB-dependent receptor, plug domain"/>
    <property type="match status" value="1"/>
</dbReference>
<dbReference type="InterPro" id="IPR036942">
    <property type="entry name" value="Beta-barrel_TonB_sf"/>
</dbReference>
<evidence type="ECO:0000313" key="16">
    <source>
        <dbReference type="Proteomes" id="UP000317550"/>
    </source>
</evidence>
<evidence type="ECO:0000256" key="3">
    <source>
        <dbReference type="ARBA" id="ARBA00022448"/>
    </source>
</evidence>
<evidence type="ECO:0000256" key="9">
    <source>
        <dbReference type="ARBA" id="ARBA00023237"/>
    </source>
</evidence>
<evidence type="ECO:0000256" key="2">
    <source>
        <dbReference type="ARBA" id="ARBA00009810"/>
    </source>
</evidence>
<comment type="similarity">
    <text evidence="2 10 11">Belongs to the TonB-dependent receptor family.</text>
</comment>
<comment type="subcellular location">
    <subcellularLocation>
        <location evidence="1 10">Cell outer membrane</location>
        <topology evidence="1 10">Multi-pass membrane protein</topology>
    </subcellularLocation>
</comment>
<evidence type="ECO:0000256" key="7">
    <source>
        <dbReference type="ARBA" id="ARBA00023136"/>
    </source>
</evidence>
<evidence type="ECO:0000256" key="11">
    <source>
        <dbReference type="RuleBase" id="RU003357"/>
    </source>
</evidence>
<evidence type="ECO:0000259" key="14">
    <source>
        <dbReference type="Pfam" id="PF07715"/>
    </source>
</evidence>
<keyword evidence="8 15" id="KW-0675">Receptor</keyword>
<dbReference type="Pfam" id="PF00593">
    <property type="entry name" value="TonB_dep_Rec_b-barrel"/>
    <property type="match status" value="1"/>
</dbReference>
<evidence type="ECO:0000313" key="15">
    <source>
        <dbReference type="EMBL" id="QDQ26335.1"/>
    </source>
</evidence>
<gene>
    <name evidence="15" type="ORF">FNU76_08150</name>
</gene>
<evidence type="ECO:0000256" key="6">
    <source>
        <dbReference type="ARBA" id="ARBA00023077"/>
    </source>
</evidence>
<protein>
    <submittedName>
        <fullName evidence="15">TonB-dependent receptor</fullName>
    </submittedName>
</protein>
<dbReference type="Pfam" id="PF07715">
    <property type="entry name" value="Plug"/>
    <property type="match status" value="1"/>
</dbReference>
<evidence type="ECO:0000256" key="12">
    <source>
        <dbReference type="SAM" id="SignalP"/>
    </source>
</evidence>
<name>A0A516SDW0_9NEIS</name>
<evidence type="ECO:0000256" key="1">
    <source>
        <dbReference type="ARBA" id="ARBA00004571"/>
    </source>
</evidence>
<evidence type="ECO:0000256" key="5">
    <source>
        <dbReference type="ARBA" id="ARBA00022692"/>
    </source>
</evidence>
<dbReference type="Proteomes" id="UP000317550">
    <property type="component" value="Chromosome"/>
</dbReference>
<dbReference type="InterPro" id="IPR000531">
    <property type="entry name" value="Beta-barrel_TonB"/>
</dbReference>
<evidence type="ECO:0000259" key="13">
    <source>
        <dbReference type="Pfam" id="PF00593"/>
    </source>
</evidence>
<keyword evidence="12" id="KW-0732">Signal</keyword>
<feature type="signal peptide" evidence="12">
    <location>
        <begin position="1"/>
        <end position="25"/>
    </location>
</feature>
<evidence type="ECO:0000256" key="8">
    <source>
        <dbReference type="ARBA" id="ARBA00023170"/>
    </source>
</evidence>
<dbReference type="InterPro" id="IPR039426">
    <property type="entry name" value="TonB-dep_rcpt-like"/>
</dbReference>
<organism evidence="15 16">
    <name type="scientific">Chitinimonas arctica</name>
    <dbReference type="NCBI Taxonomy" id="2594795"/>
    <lineage>
        <taxon>Bacteria</taxon>
        <taxon>Pseudomonadati</taxon>
        <taxon>Pseudomonadota</taxon>
        <taxon>Betaproteobacteria</taxon>
        <taxon>Neisseriales</taxon>
        <taxon>Chitinibacteraceae</taxon>
        <taxon>Chitinimonas</taxon>
    </lineage>
</organism>
<dbReference type="CDD" id="cd01347">
    <property type="entry name" value="ligand_gated_channel"/>
    <property type="match status" value="1"/>
</dbReference>
<dbReference type="OrthoDB" id="9760620at2"/>
<dbReference type="PROSITE" id="PS52016">
    <property type="entry name" value="TONB_DEPENDENT_REC_3"/>
    <property type="match status" value="1"/>
</dbReference>
<feature type="domain" description="TonB-dependent receptor plug" evidence="14">
    <location>
        <begin position="57"/>
        <end position="174"/>
    </location>
</feature>
<dbReference type="InterPro" id="IPR012910">
    <property type="entry name" value="Plug_dom"/>
</dbReference>
<feature type="chain" id="PRO_5028312110" evidence="12">
    <location>
        <begin position="26"/>
        <end position="893"/>
    </location>
</feature>
<accession>A0A516SDW0</accession>
<keyword evidence="9 10" id="KW-0998">Cell outer membrane</keyword>
<proteinExistence type="inferred from homology"/>
<dbReference type="Gene3D" id="2.40.170.20">
    <property type="entry name" value="TonB-dependent receptor, beta-barrel domain"/>
    <property type="match status" value="1"/>
</dbReference>
<keyword evidence="7 10" id="KW-0472">Membrane</keyword>
<dbReference type="PANTHER" id="PTHR40980:SF3">
    <property type="entry name" value="TONB-DEPENDENT RECEPTOR-LIKE BETA-BARREL DOMAIN-CONTAINING PROTEIN"/>
    <property type="match status" value="1"/>
</dbReference>
<keyword evidence="4 10" id="KW-1134">Transmembrane beta strand</keyword>
<dbReference type="InterPro" id="IPR037066">
    <property type="entry name" value="Plug_dom_sf"/>
</dbReference>
<dbReference type="InterPro" id="IPR010104">
    <property type="entry name" value="TonB_rcpt_bac"/>
</dbReference>
<dbReference type="NCBIfam" id="TIGR01782">
    <property type="entry name" value="TonB-Xanth-Caul"/>
    <property type="match status" value="1"/>
</dbReference>
<dbReference type="KEGG" id="cari:FNU76_08150"/>
<dbReference type="AlphaFoldDB" id="A0A516SDW0"/>
<dbReference type="EMBL" id="CP041730">
    <property type="protein sequence ID" value="QDQ26335.1"/>
    <property type="molecule type" value="Genomic_DNA"/>
</dbReference>
<sequence>MKHQPRPIAAAVALAMLGAGLPAWAEEAATGAPATVKEEAVVVTGIRASKFKSLTAKKNADSLVEVISAEDIGKMPDKNVADSLQRVPGVNTITASGTEGGFGENDRVSMRGTPPSLTATTINGHAVGTGDWYVLNQSASGRSVSYSLLPSELVDTVVISKSARADLVEGGVAGSVDIQTRHPLDAKKPLSASGSVEYVYSDLSAKWDPQLSGQVNWKNDAGNFGVLLQAFSEKRQTRRDGQEFLWWDTIDNLWGKNKEVLAAHPDLKGKYVSLLTGSAYFEQERKRDGGLIAVQFKPSSDINLELTGFSSKLKASNYNRNAMQWAVSPLTHGVSPSKYTISGGTVTSLEFPSTCPAALNGDCGGSLVTDQIARPGASAKSQFINLAGKFKASDRLTLSGKLGSTKGEGSTPRDIGFEVGSGYTGGSYNLHGIDNPADVVIPGADKYAPNADGIGGWGSSTLSVDKERYAQADGDYHLGLGALESVKFGVRFSKHERQLESFKLKTLDAGKFVNVGPTSLYPGDFGSHLGGSVLKNVWQLPMSAVVDWSNKYQVLDGRNLDTEFRIEEPVTAAYAMATLGTDNLRGNIGVRVVHTKEDVHNNRKDKNGVYQDVLTSNSYTDILPSANLKLELSPSLIARMALSKTMSRPDFGALGSLTLNDLVLSGSGGNPNLKPVRATNFDIGAEWYYAPKSLLSVGLYHMDLSSYVSYGTYKQTFFNQTQGRDTEYTLTAAQNTTGRVQGFEVALEQPLAYGFGFNTNYTYANGKETSAYCQNLQNGGESHACDLVGTAKHSYNLGAYYEKNGFSARLAYNYRSAFLNGVDRKSAIYQDAVGTLMGSLSYTVSDNLTLTLDAKDLNNPVLKSYVYDKTGAKQPRSFYTNGRQYYLGLRMKY</sequence>
<keyword evidence="6 11" id="KW-0798">TonB box</keyword>